<gene>
    <name evidence="2" type="ORF">F3K53_23930</name>
</gene>
<feature type="region of interest" description="Disordered" evidence="1">
    <location>
        <begin position="1"/>
        <end position="23"/>
    </location>
</feature>
<organism evidence="2 3">
    <name type="scientific">Pseudomonas veronii</name>
    <dbReference type="NCBI Taxonomy" id="76761"/>
    <lineage>
        <taxon>Bacteria</taxon>
        <taxon>Pseudomonadati</taxon>
        <taxon>Pseudomonadota</taxon>
        <taxon>Gammaproteobacteria</taxon>
        <taxon>Pseudomonadales</taxon>
        <taxon>Pseudomonadaceae</taxon>
        <taxon>Pseudomonas</taxon>
    </lineage>
</organism>
<reference evidence="2 3" key="1">
    <citation type="submission" date="2019-09" db="EMBL/GenBank/DDBJ databases">
        <title>Genomic sequencing of 4 copper resistant soil isolates.</title>
        <authorList>
            <person name="Havryliuk O."/>
        </authorList>
    </citation>
    <scope>NUCLEOTIDE SEQUENCE [LARGE SCALE GENOMIC DNA]</scope>
    <source>
        <strain evidence="2 3">UKR4</strain>
    </source>
</reference>
<evidence type="ECO:0000313" key="2">
    <source>
        <dbReference type="EMBL" id="KAA6173066.1"/>
    </source>
</evidence>
<feature type="compositionally biased region" description="Basic residues" evidence="1">
    <location>
        <begin position="1"/>
        <end position="12"/>
    </location>
</feature>
<dbReference type="EMBL" id="VWXT01000432">
    <property type="protein sequence ID" value="KAA6173066.1"/>
    <property type="molecule type" value="Genomic_DNA"/>
</dbReference>
<dbReference type="Proteomes" id="UP000323909">
    <property type="component" value="Unassembled WGS sequence"/>
</dbReference>
<name>A0A5M8EP13_PSEVE</name>
<comment type="caution">
    <text evidence="2">The sequence shown here is derived from an EMBL/GenBank/DDBJ whole genome shotgun (WGS) entry which is preliminary data.</text>
</comment>
<protein>
    <recommendedName>
        <fullName evidence="4">NERD domain-containing protein</fullName>
    </recommendedName>
</protein>
<evidence type="ECO:0000313" key="3">
    <source>
        <dbReference type="Proteomes" id="UP000323909"/>
    </source>
</evidence>
<dbReference type="AlphaFoldDB" id="A0A5M8EP13"/>
<evidence type="ECO:0008006" key="4">
    <source>
        <dbReference type="Google" id="ProtNLM"/>
    </source>
</evidence>
<proteinExistence type="predicted"/>
<sequence length="660" mass="74571">MSFLKRVQHQKISRPNQHSFHPDRWNAALDPDAADAQDKSLHQAGLWFYRAFGELRKQLSFAADRQIPKKNKLLAFITHANLNAMMYEQAAKEIRENFSDLDPAEITRQQLVPKFSDNQGTEHSIDEVAQADIDGLQMPIQMVLAEKGDASEPDISTTHFDLKRVAHDYQLGAFYGVLEEHWEDCLWNDYRFEHGARILLTPGNQHFAAWKVISQFRRNILVHSKTTARVMHFSRHYTQNSHTELGIVRPVCAITHREGVTHYHLADDAEVQRSALATYLIIHEALEPYYNGYSAFQAPKLDGATLHDVVRCWAVLCSLARCLLDTPKAPPETPLGDSLLVHVAAPMVDRTALLNAVSESLGVDLARSRALIDFLTFDHTDKSDTGKNELWTQPLIPYNDDKLLVLFTPLLWGTTQRNVNIWLRQMGADLAARGNSFETHARQVLERYAQDSRLKKHIRIMPHAFTFNLPKAATPPYEDIDLLMLIGSTLVVGEVKCFLQPADTLSTFKHRDKVIEACAQLARKIEGIRQHEKSFRKQCLKANFPLPDKLSIQPVVLLNGPAHCGIPYDGIPIVDTLILSTFLSGVIRQNITETVEGVIAEEQIHLYTDLPGAEANLADYLSAPPQLAYIKAGLTVQESNRQHIAQPIEAISYRYFEVVL</sequence>
<accession>A0A5M8EP13</accession>
<evidence type="ECO:0000256" key="1">
    <source>
        <dbReference type="SAM" id="MobiDB-lite"/>
    </source>
</evidence>
<dbReference type="RefSeq" id="WP_150054787.1">
    <property type="nucleotide sequence ID" value="NZ_VWXT01000432.1"/>
</dbReference>